<keyword evidence="1" id="KW-0472">Membrane</keyword>
<name>A0A7I8K2Y4_SPIIN</name>
<evidence type="ECO:0000313" key="3">
    <source>
        <dbReference type="Proteomes" id="UP000663760"/>
    </source>
</evidence>
<feature type="transmembrane region" description="Helical" evidence="1">
    <location>
        <begin position="55"/>
        <end position="74"/>
    </location>
</feature>
<gene>
    <name evidence="2" type="ORF">SI8410_02002683</name>
</gene>
<evidence type="ECO:0000256" key="1">
    <source>
        <dbReference type="SAM" id="Phobius"/>
    </source>
</evidence>
<evidence type="ECO:0000313" key="2">
    <source>
        <dbReference type="EMBL" id="CAA7391362.1"/>
    </source>
</evidence>
<protein>
    <submittedName>
        <fullName evidence="2">Uncharacterized protein</fullName>
    </submittedName>
</protein>
<dbReference type="PANTHER" id="PTHR33306">
    <property type="entry name" value="EXPRESSED PROTEIN-RELATED-RELATED"/>
    <property type="match status" value="1"/>
</dbReference>
<keyword evidence="1" id="KW-1133">Transmembrane helix</keyword>
<dbReference type="EMBL" id="LR746265">
    <property type="protein sequence ID" value="CAA7391362.1"/>
    <property type="molecule type" value="Genomic_DNA"/>
</dbReference>
<accession>A0A7I8K2Y4</accession>
<feature type="transmembrane region" description="Helical" evidence="1">
    <location>
        <begin position="106"/>
        <end position="125"/>
    </location>
</feature>
<reference evidence="2" key="1">
    <citation type="submission" date="2020-02" db="EMBL/GenBank/DDBJ databases">
        <authorList>
            <person name="Scholz U."/>
            <person name="Mascher M."/>
            <person name="Fiebig A."/>
        </authorList>
    </citation>
    <scope>NUCLEOTIDE SEQUENCE</scope>
</reference>
<proteinExistence type="predicted"/>
<dbReference type="AlphaFoldDB" id="A0A7I8K2Y4"/>
<dbReference type="PANTHER" id="PTHR33306:SF7">
    <property type="entry name" value="EXPRESSED PROTEIN"/>
    <property type="match status" value="1"/>
</dbReference>
<sequence>MDYYTGSGGPSALENLGVQPVPYPVLLILGLVGLLLGVPLFLAYESAVEEAQQRLNWGLMAVPVLLIFAIRWAASFQGSGLPFGLSLGDQRRWAVDGASEEGGSPWAVAAVVVLVLVLVSFQSTFRDVWST</sequence>
<keyword evidence="3" id="KW-1185">Reference proteome</keyword>
<dbReference type="Proteomes" id="UP000663760">
    <property type="component" value="Chromosome 2"/>
</dbReference>
<dbReference type="OrthoDB" id="1921056at2759"/>
<keyword evidence="1" id="KW-0812">Transmembrane</keyword>
<feature type="transmembrane region" description="Helical" evidence="1">
    <location>
        <begin position="23"/>
        <end position="43"/>
    </location>
</feature>
<organism evidence="2 3">
    <name type="scientific">Spirodela intermedia</name>
    <name type="common">Intermediate duckweed</name>
    <dbReference type="NCBI Taxonomy" id="51605"/>
    <lineage>
        <taxon>Eukaryota</taxon>
        <taxon>Viridiplantae</taxon>
        <taxon>Streptophyta</taxon>
        <taxon>Embryophyta</taxon>
        <taxon>Tracheophyta</taxon>
        <taxon>Spermatophyta</taxon>
        <taxon>Magnoliopsida</taxon>
        <taxon>Liliopsida</taxon>
        <taxon>Araceae</taxon>
        <taxon>Lemnoideae</taxon>
        <taxon>Spirodela</taxon>
    </lineage>
</organism>